<keyword evidence="1" id="KW-0472">Membrane</keyword>
<organism evidence="2 3">
    <name type="scientific">Rhizobium oryzihabitans</name>
    <dbReference type="NCBI Taxonomy" id="2267833"/>
    <lineage>
        <taxon>Bacteria</taxon>
        <taxon>Pseudomonadati</taxon>
        <taxon>Pseudomonadota</taxon>
        <taxon>Alphaproteobacteria</taxon>
        <taxon>Hyphomicrobiales</taxon>
        <taxon>Rhizobiaceae</taxon>
        <taxon>Rhizobium/Agrobacterium group</taxon>
        <taxon>Rhizobium</taxon>
    </lineage>
</organism>
<protein>
    <submittedName>
        <fullName evidence="2">Uncharacterized protein</fullName>
    </submittedName>
</protein>
<dbReference type="Proteomes" id="UP000464865">
    <property type="component" value="Chromosome M15-12"/>
</dbReference>
<feature type="transmembrane region" description="Helical" evidence="1">
    <location>
        <begin position="92"/>
        <end position="109"/>
    </location>
</feature>
<keyword evidence="1" id="KW-0812">Transmembrane</keyword>
<dbReference type="AlphaFoldDB" id="A0A7L5BQF4"/>
<evidence type="ECO:0000256" key="1">
    <source>
        <dbReference type="SAM" id="Phobius"/>
    </source>
</evidence>
<dbReference type="EMBL" id="CP048635">
    <property type="protein sequence ID" value="QIB41150.1"/>
    <property type="molecule type" value="Genomic_DNA"/>
</dbReference>
<proteinExistence type="predicted"/>
<gene>
    <name evidence="2" type="ORF">G3A56_19610</name>
</gene>
<keyword evidence="3" id="KW-1185">Reference proteome</keyword>
<evidence type="ECO:0000313" key="3">
    <source>
        <dbReference type="Proteomes" id="UP000464865"/>
    </source>
</evidence>
<keyword evidence="1" id="KW-1133">Transmembrane helix</keyword>
<evidence type="ECO:0000313" key="2">
    <source>
        <dbReference type="EMBL" id="QIB41150.1"/>
    </source>
</evidence>
<name>A0A7L5BQF4_9HYPH</name>
<sequence>MPNRGNMRNRRVSSQLVAVNCAPGDEVLSIEESADDKPRPFVPNDRLHVVSEPVSKTVFRSRPSESRVGEDTFRVTEISNTVIDADIRVAKWAWAALVIAHCGLIYFMVQNLG</sequence>
<reference evidence="2 3" key="1">
    <citation type="submission" date="2020-02" db="EMBL/GenBank/DDBJ databases">
        <title>Plant-Promoting Endophytic Bacterium Rhizobium oryzihabitans sp. nov., Isolated from the Root of Rice.</title>
        <authorList>
            <person name="zhao J."/>
            <person name="Zhang G."/>
        </authorList>
    </citation>
    <scope>NUCLEOTIDE SEQUENCE [LARGE SCALE GENOMIC DNA]</scope>
    <source>
        <strain evidence="2 3">M15</strain>
    </source>
</reference>
<accession>A0A7L5BQF4</accession>
<dbReference type="KEGG" id="roy:G3A56_19610"/>